<dbReference type="EMBL" id="AKWO02000063">
    <property type="protein sequence ID" value="EMF99641.1"/>
    <property type="molecule type" value="Genomic_DNA"/>
</dbReference>
<dbReference type="Proteomes" id="UP000011783">
    <property type="component" value="Unassembled WGS sequence"/>
</dbReference>
<accession>M3GFB4</accession>
<reference evidence="1 2" key="1">
    <citation type="submission" date="2013-01" db="EMBL/GenBank/DDBJ databases">
        <authorList>
            <person name="Harkins D.M."/>
            <person name="Durkin A.S."/>
            <person name="Brinkac L.M."/>
            <person name="Haft D.H."/>
            <person name="Selengut J.D."/>
            <person name="Sanka R."/>
            <person name="DePew J."/>
            <person name="Purushe J."/>
            <person name="Picardeau M."/>
            <person name="Werts C."/>
            <person name="Goarant C."/>
            <person name="Vinetz J.M."/>
            <person name="Sutton G.G."/>
            <person name="Nierman W.C."/>
            <person name="Fouts D.E."/>
        </authorList>
    </citation>
    <scope>NUCLEOTIDE SEQUENCE [LARGE SCALE GENOMIC DNA]</scope>
    <source>
        <strain evidence="1 2">200701203</strain>
    </source>
</reference>
<protein>
    <submittedName>
        <fullName evidence="1">Uncharacterized protein</fullName>
    </submittedName>
</protein>
<dbReference type="BioCyc" id="LBOR1193007:G11KN-3965-MONOMER"/>
<organism evidence="1 2">
    <name type="scientific">Leptospira borgpetersenii str. 200701203</name>
    <dbReference type="NCBI Taxonomy" id="1193007"/>
    <lineage>
        <taxon>Bacteria</taxon>
        <taxon>Pseudomonadati</taxon>
        <taxon>Spirochaetota</taxon>
        <taxon>Spirochaetia</taxon>
        <taxon>Leptospirales</taxon>
        <taxon>Leptospiraceae</taxon>
        <taxon>Leptospira</taxon>
    </lineage>
</organism>
<evidence type="ECO:0000313" key="2">
    <source>
        <dbReference type="Proteomes" id="UP000011783"/>
    </source>
</evidence>
<sequence>MKKNLLDSGVPVRSQYTVSISGSDSVSFKDTIDVYIPGFGWAPIQNVKPSSDESSRVFKKGEESIDLFRAENRNDIQSPIFYKSRDSEEWKNIPAEIQVILE</sequence>
<gene>
    <name evidence="1" type="ORF">LEP1GSC123_2158</name>
</gene>
<name>M3GFB4_LEPBO</name>
<evidence type="ECO:0000313" key="1">
    <source>
        <dbReference type="EMBL" id="EMF99641.1"/>
    </source>
</evidence>
<proteinExistence type="predicted"/>
<dbReference type="AlphaFoldDB" id="M3GFB4"/>
<comment type="caution">
    <text evidence="1">The sequence shown here is derived from an EMBL/GenBank/DDBJ whole genome shotgun (WGS) entry which is preliminary data.</text>
</comment>